<dbReference type="EMBL" id="JAMGBD010000002">
    <property type="protein sequence ID" value="MCL6684371.1"/>
    <property type="molecule type" value="Genomic_DNA"/>
</dbReference>
<evidence type="ECO:0000313" key="3">
    <source>
        <dbReference type="Proteomes" id="UP001165363"/>
    </source>
</evidence>
<dbReference type="RefSeq" id="WP_249848786.1">
    <property type="nucleotide sequence ID" value="NZ_JAMGBD010000002.1"/>
</dbReference>
<proteinExistence type="predicted"/>
<accession>A0ABT0RNZ3</accession>
<keyword evidence="1" id="KW-0812">Transmembrane</keyword>
<dbReference type="Proteomes" id="UP001165363">
    <property type="component" value="Unassembled WGS sequence"/>
</dbReference>
<feature type="transmembrane region" description="Helical" evidence="1">
    <location>
        <begin position="83"/>
        <end position="103"/>
    </location>
</feature>
<keyword evidence="1" id="KW-1133">Transmembrane helix</keyword>
<gene>
    <name evidence="2" type="ORF">LZ536_10750</name>
</gene>
<protein>
    <submittedName>
        <fullName evidence="2">YdbL family protein</fullName>
    </submittedName>
</protein>
<sequence>MATAAAALIARARREIQHHFFAADAVRADRAVPFAAENGIEQRQFEKMRAKNIILEAKPGEYWLDVVAYDIELSRRHAIQRTIILVLLAALAAAVMLGVFAATGRNLPH</sequence>
<evidence type="ECO:0000256" key="1">
    <source>
        <dbReference type="SAM" id="Phobius"/>
    </source>
</evidence>
<name>A0ABT0RNZ3_9SPHN</name>
<organism evidence="2 3">
    <name type="scientific">Sphingomonas alba</name>
    <dbReference type="NCBI Taxonomy" id="2908208"/>
    <lineage>
        <taxon>Bacteria</taxon>
        <taxon>Pseudomonadati</taxon>
        <taxon>Pseudomonadota</taxon>
        <taxon>Alphaproteobacteria</taxon>
        <taxon>Sphingomonadales</taxon>
        <taxon>Sphingomonadaceae</taxon>
        <taxon>Sphingomonas</taxon>
    </lineage>
</organism>
<comment type="caution">
    <text evidence="2">The sequence shown here is derived from an EMBL/GenBank/DDBJ whole genome shotgun (WGS) entry which is preliminary data.</text>
</comment>
<evidence type="ECO:0000313" key="2">
    <source>
        <dbReference type="EMBL" id="MCL6684371.1"/>
    </source>
</evidence>
<reference evidence="2" key="1">
    <citation type="submission" date="2022-05" db="EMBL/GenBank/DDBJ databases">
        <authorList>
            <person name="Jo J.-H."/>
            <person name="Im W.-T."/>
        </authorList>
    </citation>
    <scope>NUCLEOTIDE SEQUENCE</scope>
    <source>
        <strain evidence="2">SE158</strain>
    </source>
</reference>
<keyword evidence="1" id="KW-0472">Membrane</keyword>
<keyword evidence="3" id="KW-1185">Reference proteome</keyword>